<proteinExistence type="predicted"/>
<feature type="domain" description="DUF7709" evidence="1">
    <location>
        <begin position="9"/>
        <end position="101"/>
    </location>
</feature>
<dbReference type="InterPro" id="IPR056126">
    <property type="entry name" value="DUF7709"/>
</dbReference>
<dbReference type="Pfam" id="PF24813">
    <property type="entry name" value="DUF7709"/>
    <property type="match status" value="1"/>
</dbReference>
<comment type="caution">
    <text evidence="2">The sequence shown here is derived from an EMBL/GenBank/DDBJ whole genome shotgun (WGS) entry which is preliminary data.</text>
</comment>
<protein>
    <recommendedName>
        <fullName evidence="1">DUF7709 domain-containing protein</fullName>
    </recommendedName>
</protein>
<dbReference type="EMBL" id="AVPH01000201">
    <property type="protein sequence ID" value="ERE07322.1"/>
    <property type="molecule type" value="Genomic_DNA"/>
</dbReference>
<gene>
    <name evidence="2" type="ORF">O166_06125</name>
</gene>
<dbReference type="Proteomes" id="UP000016426">
    <property type="component" value="Unassembled WGS sequence"/>
</dbReference>
<evidence type="ECO:0000313" key="2">
    <source>
        <dbReference type="EMBL" id="ERE07322.1"/>
    </source>
</evidence>
<reference evidence="2 3" key="1">
    <citation type="journal article" date="2013" name="Genome Announc.">
        <title>Genome Sequence of the Pigment-Producing Bacterium Pseudogulbenkiania ferrooxidans, Isolated from Loktak Lake.</title>
        <authorList>
            <person name="Puranik S."/>
            <person name="Talkal R."/>
            <person name="Qureshi A."/>
            <person name="Khardenavis A."/>
            <person name="Kapley A."/>
            <person name="Purohit H.J."/>
        </authorList>
    </citation>
    <scope>NUCLEOTIDE SEQUENCE [LARGE SCALE GENOMIC DNA]</scope>
    <source>
        <strain evidence="2 3">EGD-HP2</strain>
    </source>
</reference>
<organism evidence="2 3">
    <name type="scientific">Pseudogulbenkiania ferrooxidans EGD-HP2</name>
    <dbReference type="NCBI Taxonomy" id="1388764"/>
    <lineage>
        <taxon>Bacteria</taxon>
        <taxon>Pseudomonadati</taxon>
        <taxon>Pseudomonadota</taxon>
        <taxon>Betaproteobacteria</taxon>
        <taxon>Neisseriales</taxon>
        <taxon>Chromobacteriaceae</taxon>
        <taxon>Pseudogulbenkiania</taxon>
    </lineage>
</organism>
<dbReference type="RefSeq" id="WP_021476658.1">
    <property type="nucleotide sequence ID" value="NZ_AVPH01000201.1"/>
</dbReference>
<sequence length="109" mass="11899">MKHVQHTEALSAINRKVIADGETLPAVKLRDGSTVQTGTVAAMLVNIAAYNQGERGEVERQLELAVPTLFKVGLFDLFPPEEWIRAGNPGRQLVGEMASRWQAGQSNNT</sequence>
<keyword evidence="3" id="KW-1185">Reference proteome</keyword>
<evidence type="ECO:0000313" key="3">
    <source>
        <dbReference type="Proteomes" id="UP000016426"/>
    </source>
</evidence>
<accession>A0ABN0N7Y8</accession>
<evidence type="ECO:0000259" key="1">
    <source>
        <dbReference type="Pfam" id="PF24813"/>
    </source>
</evidence>
<name>A0ABN0N7Y8_9NEIS</name>